<dbReference type="PROSITE" id="PS51257">
    <property type="entry name" value="PROKAR_LIPOPROTEIN"/>
    <property type="match status" value="1"/>
</dbReference>
<evidence type="ECO:0000313" key="1">
    <source>
        <dbReference type="EMBL" id="TSD09307.1"/>
    </source>
</evidence>
<dbReference type="InParanoid" id="A0A554MW10"/>
<dbReference type="Pfam" id="PF24381">
    <property type="entry name" value="DUF7537"/>
    <property type="match status" value="1"/>
</dbReference>
<accession>A0A554MW10</accession>
<dbReference type="InterPro" id="IPR055959">
    <property type="entry name" value="DUF7537"/>
</dbReference>
<organism evidence="1 2">
    <name type="scientific">Haloglomus irregulare</name>
    <dbReference type="NCBI Taxonomy" id="2234134"/>
    <lineage>
        <taxon>Archaea</taxon>
        <taxon>Methanobacteriati</taxon>
        <taxon>Methanobacteriota</taxon>
        <taxon>Stenosarchaea group</taxon>
        <taxon>Halobacteria</taxon>
        <taxon>Halobacteriales</taxon>
        <taxon>Natronomonadaceae</taxon>
        <taxon>Haloglomus</taxon>
    </lineage>
</organism>
<gene>
    <name evidence="1" type="ORF">DP107_16305</name>
</gene>
<dbReference type="AlphaFoldDB" id="A0A554MW10"/>
<sequence>MQRSSLAALALALLLVTAGCNGLALGDGGDGGDGSDGGDGATGSALPGVEDGEVTNTTALLAAHQQGLVDAGFENRVRVNATVVQQDRVTDVQRSQQTVVEAGGGEYQYRTVNGGGSGFVRFDHWGNRSVWVTRGQVGNTTRYQVRDQAAPMRSLSGAALLGTYLNGSAATAAETREEDGRTLTVFETTTPPADANALPVNRSQVEAYEARFVVDSQGRIHTFVAEGSYELRGEVRTFRIGYETQRLDAPSVSQPDWTGEALRNRNG</sequence>
<dbReference type="RefSeq" id="WP_144263206.1">
    <property type="nucleotide sequence ID" value="NZ_QMDX01000014.1"/>
</dbReference>
<evidence type="ECO:0008006" key="3">
    <source>
        <dbReference type="Google" id="ProtNLM"/>
    </source>
</evidence>
<reference evidence="1 2" key="1">
    <citation type="submission" date="2018-06" db="EMBL/GenBank/DDBJ databases">
        <title>Natronomonas sp. F16-60 a new haloarchaeon isolated from a solar saltern of Isla Cristina, Huelva, Spain.</title>
        <authorList>
            <person name="Duran-Viseras A."/>
            <person name="Sanchez-Porro C."/>
            <person name="Ventosa A."/>
        </authorList>
    </citation>
    <scope>NUCLEOTIDE SEQUENCE [LARGE SCALE GENOMIC DNA]</scope>
    <source>
        <strain evidence="1 2">F16-60</strain>
    </source>
</reference>
<name>A0A554MW10_9EURY</name>
<dbReference type="Proteomes" id="UP000319894">
    <property type="component" value="Unassembled WGS sequence"/>
</dbReference>
<dbReference type="EMBL" id="QMDX01000014">
    <property type="protein sequence ID" value="TSD09307.1"/>
    <property type="molecule type" value="Genomic_DNA"/>
</dbReference>
<comment type="caution">
    <text evidence="1">The sequence shown here is derived from an EMBL/GenBank/DDBJ whole genome shotgun (WGS) entry which is preliminary data.</text>
</comment>
<dbReference type="OrthoDB" id="237836at2157"/>
<proteinExistence type="predicted"/>
<evidence type="ECO:0000313" key="2">
    <source>
        <dbReference type="Proteomes" id="UP000319894"/>
    </source>
</evidence>
<protein>
    <recommendedName>
        <fullName evidence="3">Lipoprotein</fullName>
    </recommendedName>
</protein>
<keyword evidence="2" id="KW-1185">Reference proteome</keyword>